<feature type="region of interest" description="Disordered" evidence="1">
    <location>
        <begin position="1"/>
        <end position="95"/>
    </location>
</feature>
<sequence length="95" mass="10276">RRGAHPGAARGVRGEPPCGPGRTAAGRAVRAPRPARGRAGSVRAGGREQGRGRVARRVLGGRAAGRPPPTGRRRRALRRRRRRGWARQPGADRRR</sequence>
<evidence type="ECO:0000256" key="1">
    <source>
        <dbReference type="SAM" id="MobiDB-lite"/>
    </source>
</evidence>
<gene>
    <name evidence="2" type="ORF">PCOR1329_LOCUS30297</name>
</gene>
<feature type="compositionally biased region" description="Low complexity" evidence="1">
    <location>
        <begin position="20"/>
        <end position="44"/>
    </location>
</feature>
<dbReference type="Proteomes" id="UP001189429">
    <property type="component" value="Unassembled WGS sequence"/>
</dbReference>
<accession>A0ABN9SKI7</accession>
<evidence type="ECO:0000313" key="3">
    <source>
        <dbReference type="Proteomes" id="UP001189429"/>
    </source>
</evidence>
<protein>
    <submittedName>
        <fullName evidence="2">Uncharacterized protein</fullName>
    </submittedName>
</protein>
<evidence type="ECO:0000313" key="2">
    <source>
        <dbReference type="EMBL" id="CAK0832232.1"/>
    </source>
</evidence>
<name>A0ABN9SKI7_9DINO</name>
<reference evidence="2" key="1">
    <citation type="submission" date="2023-10" db="EMBL/GenBank/DDBJ databases">
        <authorList>
            <person name="Chen Y."/>
            <person name="Shah S."/>
            <person name="Dougan E. K."/>
            <person name="Thang M."/>
            <person name="Chan C."/>
        </authorList>
    </citation>
    <scope>NUCLEOTIDE SEQUENCE [LARGE SCALE GENOMIC DNA]</scope>
</reference>
<dbReference type="EMBL" id="CAUYUJ010011593">
    <property type="protein sequence ID" value="CAK0832232.1"/>
    <property type="molecule type" value="Genomic_DNA"/>
</dbReference>
<keyword evidence="3" id="KW-1185">Reference proteome</keyword>
<comment type="caution">
    <text evidence="2">The sequence shown here is derived from an EMBL/GenBank/DDBJ whole genome shotgun (WGS) entry which is preliminary data.</text>
</comment>
<feature type="compositionally biased region" description="Basic residues" evidence="1">
    <location>
        <begin position="71"/>
        <end position="85"/>
    </location>
</feature>
<feature type="non-terminal residue" evidence="2">
    <location>
        <position position="95"/>
    </location>
</feature>
<organism evidence="2 3">
    <name type="scientific">Prorocentrum cordatum</name>
    <dbReference type="NCBI Taxonomy" id="2364126"/>
    <lineage>
        <taxon>Eukaryota</taxon>
        <taxon>Sar</taxon>
        <taxon>Alveolata</taxon>
        <taxon>Dinophyceae</taxon>
        <taxon>Prorocentrales</taxon>
        <taxon>Prorocentraceae</taxon>
        <taxon>Prorocentrum</taxon>
    </lineage>
</organism>
<proteinExistence type="predicted"/>
<feature type="non-terminal residue" evidence="2">
    <location>
        <position position="1"/>
    </location>
</feature>